<dbReference type="GO" id="GO:0003677">
    <property type="term" value="F:DNA binding"/>
    <property type="evidence" value="ECO:0007669"/>
    <property type="project" value="UniProtKB-KW"/>
</dbReference>
<reference evidence="5 6" key="2">
    <citation type="journal article" date="2016" name="Genome Announc.">
        <title>Complete Genome Sequences of Two Interactive Moderate Thermophiles, Paenibacillus napthalenovorans 32O-Y and Paenibacillus sp. 32O-W.</title>
        <authorList>
            <person name="Butler R.R.III."/>
            <person name="Wang J."/>
            <person name="Stark B.C."/>
            <person name="Pombert J.F."/>
        </authorList>
    </citation>
    <scope>NUCLEOTIDE SEQUENCE [LARGE SCALE GENOMIC DNA]</scope>
    <source>
        <strain evidence="5 6">32O-Y</strain>
    </source>
</reference>
<evidence type="ECO:0000256" key="3">
    <source>
        <dbReference type="ARBA" id="ARBA00023125"/>
    </source>
</evidence>
<dbReference type="Proteomes" id="UP000061660">
    <property type="component" value="Chromosome"/>
</dbReference>
<keyword evidence="2" id="KW-0226">DNA condensation</keyword>
<evidence type="ECO:0000313" key="5">
    <source>
        <dbReference type="EMBL" id="ALS22291.1"/>
    </source>
</evidence>
<evidence type="ECO:0000256" key="1">
    <source>
        <dbReference type="ARBA" id="ARBA00010529"/>
    </source>
</evidence>
<dbReference type="PATRIC" id="fig|162209.4.peg.2032"/>
<dbReference type="InterPro" id="IPR000119">
    <property type="entry name" value="Hist_DNA-bd"/>
</dbReference>
<evidence type="ECO:0000256" key="4">
    <source>
        <dbReference type="RuleBase" id="RU003939"/>
    </source>
</evidence>
<accession>A0A0U2VFK7</accession>
<dbReference type="SMART" id="SM00411">
    <property type="entry name" value="BHL"/>
    <property type="match status" value="1"/>
</dbReference>
<keyword evidence="6" id="KW-1185">Reference proteome</keyword>
<dbReference type="RefSeq" id="WP_062408596.1">
    <property type="nucleotide sequence ID" value="NZ_CP013652.1"/>
</dbReference>
<evidence type="ECO:0000313" key="6">
    <source>
        <dbReference type="Proteomes" id="UP000061660"/>
    </source>
</evidence>
<dbReference type="Pfam" id="PF00216">
    <property type="entry name" value="Bac_DNA_binding"/>
    <property type="match status" value="1"/>
</dbReference>
<dbReference type="GO" id="GO:0005829">
    <property type="term" value="C:cytosol"/>
    <property type="evidence" value="ECO:0007669"/>
    <property type="project" value="TreeGrafter"/>
</dbReference>
<dbReference type="PANTHER" id="PTHR33175:SF3">
    <property type="entry name" value="DNA-BINDING PROTEIN HU-BETA"/>
    <property type="match status" value="1"/>
</dbReference>
<organism evidence="5 6">
    <name type="scientific">Paenibacillus naphthalenovorans</name>
    <dbReference type="NCBI Taxonomy" id="162209"/>
    <lineage>
        <taxon>Bacteria</taxon>
        <taxon>Bacillati</taxon>
        <taxon>Bacillota</taxon>
        <taxon>Bacilli</taxon>
        <taxon>Bacillales</taxon>
        <taxon>Paenibacillaceae</taxon>
        <taxon>Paenibacillus</taxon>
    </lineage>
</organism>
<reference evidence="6" key="1">
    <citation type="submission" date="2015-12" db="EMBL/GenBank/DDBJ databases">
        <title>Complete genome sequences of two moderately thermophilic Paenibacillus species.</title>
        <authorList>
            <person name="Butler R.III."/>
            <person name="Wang J."/>
            <person name="Stark B.C."/>
            <person name="Pombert J.-F."/>
        </authorList>
    </citation>
    <scope>NUCLEOTIDE SEQUENCE [LARGE SCALE GENOMIC DNA]</scope>
    <source>
        <strain evidence="6">32O-Y</strain>
    </source>
</reference>
<dbReference type="CDD" id="cd13831">
    <property type="entry name" value="HU"/>
    <property type="match status" value="1"/>
</dbReference>
<dbReference type="GO" id="GO:0030261">
    <property type="term" value="P:chromosome condensation"/>
    <property type="evidence" value="ECO:0007669"/>
    <property type="project" value="UniProtKB-KW"/>
</dbReference>
<dbReference type="STRING" id="162209.IJ22_19170"/>
<dbReference type="EMBL" id="CP013652">
    <property type="protein sequence ID" value="ALS22291.1"/>
    <property type="molecule type" value="Genomic_DNA"/>
</dbReference>
<keyword evidence="3" id="KW-0238">DNA-binding</keyword>
<protein>
    <submittedName>
        <fullName evidence="5">Prokaryotic histone-like domain-containing protein</fullName>
    </submittedName>
</protein>
<proteinExistence type="inferred from homology"/>
<dbReference type="Gene3D" id="4.10.520.10">
    <property type="entry name" value="IHF-like DNA-binding proteins"/>
    <property type="match status" value="1"/>
</dbReference>
<dbReference type="KEGG" id="pnp:IJ22_19170"/>
<comment type="similarity">
    <text evidence="1 4">Belongs to the bacterial histone-like protein family.</text>
</comment>
<dbReference type="SUPFAM" id="SSF47729">
    <property type="entry name" value="IHF-like DNA-binding proteins"/>
    <property type="match status" value="1"/>
</dbReference>
<sequence length="108" mass="11709">MNKTDMINAVAGKTGFSKKDATTVIEATLEVITEALASGEKVQLVGFGSFEVRERAARDGYNLKLLDELKKQGIPEEQTKEQAKIRIESSKVPAFKPAKGLKDTVAGK</sequence>
<name>A0A0U2VFK7_9BACL</name>
<dbReference type="PANTHER" id="PTHR33175">
    <property type="entry name" value="DNA-BINDING PROTEIN HU"/>
    <property type="match status" value="1"/>
</dbReference>
<dbReference type="AlphaFoldDB" id="A0A0U2VFK7"/>
<dbReference type="InterPro" id="IPR010992">
    <property type="entry name" value="IHF-like_DNA-bd_dom_sf"/>
</dbReference>
<dbReference type="OrthoDB" id="9799835at2"/>
<dbReference type="GO" id="GO:0030527">
    <property type="term" value="F:structural constituent of chromatin"/>
    <property type="evidence" value="ECO:0007669"/>
    <property type="project" value="InterPro"/>
</dbReference>
<gene>
    <name evidence="5" type="ORF">IJ22_19170</name>
</gene>
<evidence type="ECO:0000256" key="2">
    <source>
        <dbReference type="ARBA" id="ARBA00023067"/>
    </source>
</evidence>